<dbReference type="GO" id="GO:0005886">
    <property type="term" value="C:plasma membrane"/>
    <property type="evidence" value="ECO:0007669"/>
    <property type="project" value="UniProtKB-SubCell"/>
</dbReference>
<dbReference type="RefSeq" id="WP_132293860.1">
    <property type="nucleotide sequence ID" value="NZ_SMFU01000009.1"/>
</dbReference>
<name>A0A4R1GDU2_9GAMM</name>
<evidence type="ECO:0000256" key="6">
    <source>
        <dbReference type="ARBA" id="ARBA00022989"/>
    </source>
</evidence>
<feature type="transmembrane region" description="Helical" evidence="8">
    <location>
        <begin position="166"/>
        <end position="185"/>
    </location>
</feature>
<evidence type="ECO:0000256" key="3">
    <source>
        <dbReference type="ARBA" id="ARBA00022448"/>
    </source>
</evidence>
<dbReference type="OrthoDB" id="9805563at2"/>
<dbReference type="Pfam" id="PF03547">
    <property type="entry name" value="Mem_trans"/>
    <property type="match status" value="1"/>
</dbReference>
<proteinExistence type="inferred from homology"/>
<evidence type="ECO:0000313" key="9">
    <source>
        <dbReference type="EMBL" id="TCK06038.1"/>
    </source>
</evidence>
<keyword evidence="5 8" id="KW-0812">Transmembrane</keyword>
<keyword evidence="6 8" id="KW-1133">Transmembrane helix</keyword>
<organism evidence="9 10">
    <name type="scientific">Marinobacterium mangrovicola</name>
    <dbReference type="NCBI Taxonomy" id="1476959"/>
    <lineage>
        <taxon>Bacteria</taxon>
        <taxon>Pseudomonadati</taxon>
        <taxon>Pseudomonadota</taxon>
        <taxon>Gammaproteobacteria</taxon>
        <taxon>Oceanospirillales</taxon>
        <taxon>Oceanospirillaceae</taxon>
        <taxon>Marinobacterium</taxon>
    </lineage>
</organism>
<feature type="transmembrane region" description="Helical" evidence="8">
    <location>
        <begin position="222"/>
        <end position="244"/>
    </location>
</feature>
<comment type="similarity">
    <text evidence="2">Belongs to the auxin efflux carrier (TC 2.A.69) family.</text>
</comment>
<evidence type="ECO:0000313" key="10">
    <source>
        <dbReference type="Proteomes" id="UP000294546"/>
    </source>
</evidence>
<reference evidence="9 10" key="1">
    <citation type="submission" date="2019-03" db="EMBL/GenBank/DDBJ databases">
        <title>Genomic Encyclopedia of Archaeal and Bacterial Type Strains, Phase II (KMG-II): from individual species to whole genera.</title>
        <authorList>
            <person name="Goeker M."/>
        </authorList>
    </citation>
    <scope>NUCLEOTIDE SEQUENCE [LARGE SCALE GENOMIC DNA]</scope>
    <source>
        <strain evidence="9 10">DSM 27697</strain>
    </source>
</reference>
<sequence length="303" mass="31809">MDGILTALWPVFALLVIGYLARRYDFPGAAFWPPAEKATYFVLFPSLLVSRLSQADLASVQSSLLVTAVLSMLLILSLLVLLVRPLLGVGNAQFTSVYQGSLRFNTYVALAVSAALMPEQGVVLAAVMTAVMIPTLNLLCVLVFAWFGESRPTLKGVLKTLSRNPLILACLFGIALNLSGIGLPAPARPVLGLLGGMALPLGLLAVGAALNLRVLKHSGPAVIAASLIKLLICPLIAFALARLFGLSEPAALVLLIFASVPTATAAYILARQLGGDAELMANIITTQTLISLLSMPLVLMLLA</sequence>
<feature type="transmembrane region" description="Helical" evidence="8">
    <location>
        <begin position="64"/>
        <end position="83"/>
    </location>
</feature>
<feature type="transmembrane region" description="Helical" evidence="8">
    <location>
        <begin position="281"/>
        <end position="302"/>
    </location>
</feature>
<dbReference type="PANTHER" id="PTHR36838:SF4">
    <property type="entry name" value="AUXIN EFFLUX CARRIER FAMILY PROTEIN"/>
    <property type="match status" value="1"/>
</dbReference>
<dbReference type="GO" id="GO:0055085">
    <property type="term" value="P:transmembrane transport"/>
    <property type="evidence" value="ECO:0007669"/>
    <property type="project" value="InterPro"/>
</dbReference>
<protein>
    <recommendedName>
        <fullName evidence="11">AEC family transporter</fullName>
    </recommendedName>
</protein>
<dbReference type="InterPro" id="IPR038770">
    <property type="entry name" value="Na+/solute_symporter_sf"/>
</dbReference>
<evidence type="ECO:0008006" key="11">
    <source>
        <dbReference type="Google" id="ProtNLM"/>
    </source>
</evidence>
<keyword evidence="4" id="KW-1003">Cell membrane</keyword>
<comment type="subcellular location">
    <subcellularLocation>
        <location evidence="1">Cell membrane</location>
        <topology evidence="1">Multi-pass membrane protein</topology>
    </subcellularLocation>
</comment>
<dbReference type="Gene3D" id="1.20.1530.20">
    <property type="match status" value="1"/>
</dbReference>
<gene>
    <name evidence="9" type="ORF">CLV83_2987</name>
</gene>
<evidence type="ECO:0000256" key="2">
    <source>
        <dbReference type="ARBA" id="ARBA00010145"/>
    </source>
</evidence>
<accession>A0A4R1GDU2</accession>
<feature type="transmembrane region" description="Helical" evidence="8">
    <location>
        <begin position="250"/>
        <end position="269"/>
    </location>
</feature>
<evidence type="ECO:0000256" key="8">
    <source>
        <dbReference type="SAM" id="Phobius"/>
    </source>
</evidence>
<feature type="transmembrane region" description="Helical" evidence="8">
    <location>
        <begin position="122"/>
        <end position="146"/>
    </location>
</feature>
<keyword evidence="7 8" id="KW-0472">Membrane</keyword>
<evidence type="ECO:0000256" key="5">
    <source>
        <dbReference type="ARBA" id="ARBA00022692"/>
    </source>
</evidence>
<evidence type="ECO:0000256" key="4">
    <source>
        <dbReference type="ARBA" id="ARBA00022475"/>
    </source>
</evidence>
<dbReference type="Proteomes" id="UP000294546">
    <property type="component" value="Unassembled WGS sequence"/>
</dbReference>
<keyword evidence="10" id="KW-1185">Reference proteome</keyword>
<evidence type="ECO:0000256" key="7">
    <source>
        <dbReference type="ARBA" id="ARBA00023136"/>
    </source>
</evidence>
<dbReference type="PANTHER" id="PTHR36838">
    <property type="entry name" value="AUXIN EFFLUX CARRIER FAMILY PROTEIN"/>
    <property type="match status" value="1"/>
</dbReference>
<dbReference type="EMBL" id="SMFU01000009">
    <property type="protein sequence ID" value="TCK06038.1"/>
    <property type="molecule type" value="Genomic_DNA"/>
</dbReference>
<evidence type="ECO:0000256" key="1">
    <source>
        <dbReference type="ARBA" id="ARBA00004651"/>
    </source>
</evidence>
<feature type="transmembrane region" description="Helical" evidence="8">
    <location>
        <begin position="191"/>
        <end position="210"/>
    </location>
</feature>
<keyword evidence="3" id="KW-0813">Transport</keyword>
<comment type="caution">
    <text evidence="9">The sequence shown here is derived from an EMBL/GenBank/DDBJ whole genome shotgun (WGS) entry which is preliminary data.</text>
</comment>
<dbReference type="InterPro" id="IPR004776">
    <property type="entry name" value="Mem_transp_PIN-like"/>
</dbReference>
<dbReference type="AlphaFoldDB" id="A0A4R1GDU2"/>